<feature type="binding site" evidence="14">
    <location>
        <position position="433"/>
    </location>
    <ligand>
        <name>Zn(2+)</name>
        <dbReference type="ChEBI" id="CHEBI:29105"/>
    </ligand>
</feature>
<evidence type="ECO:0000256" key="1">
    <source>
        <dbReference type="ARBA" id="ARBA00004067"/>
    </source>
</evidence>
<feature type="binding site" evidence="14">
    <location>
        <position position="411"/>
    </location>
    <ligand>
        <name>Zn(2+)</name>
        <dbReference type="ChEBI" id="CHEBI:29105"/>
    </ligand>
</feature>
<dbReference type="EMBL" id="MFQS01000022">
    <property type="protein sequence ID" value="OGH83065.1"/>
    <property type="molecule type" value="Genomic_DNA"/>
</dbReference>
<dbReference type="InterPro" id="IPR013840">
    <property type="entry name" value="DNAligase_N"/>
</dbReference>
<dbReference type="Gene3D" id="3.40.50.10190">
    <property type="entry name" value="BRCT domain"/>
    <property type="match status" value="1"/>
</dbReference>
<keyword evidence="5 14" id="KW-0235">DNA replication</keyword>
<dbReference type="PANTHER" id="PTHR23389:SF9">
    <property type="entry name" value="DNA LIGASE"/>
    <property type="match status" value="1"/>
</dbReference>
<comment type="caution">
    <text evidence="16">The sequence shown here is derived from an EMBL/GenBank/DDBJ whole genome shotgun (WGS) entry which is preliminary data.</text>
</comment>
<gene>
    <name evidence="14" type="primary">ligA</name>
    <name evidence="16" type="ORF">A2373_00765</name>
</gene>
<dbReference type="GO" id="GO:0005829">
    <property type="term" value="C:cytosol"/>
    <property type="evidence" value="ECO:0007669"/>
    <property type="project" value="TreeGrafter"/>
</dbReference>
<evidence type="ECO:0000256" key="11">
    <source>
        <dbReference type="ARBA" id="ARBA00023204"/>
    </source>
</evidence>
<protein>
    <recommendedName>
        <fullName evidence="3 14">DNA ligase</fullName>
        <ecNumber evidence="2 14">6.5.1.2</ecNumber>
    </recommendedName>
    <alternativeName>
        <fullName evidence="14">Polydeoxyribonucleotide synthase [NAD(+)]</fullName>
    </alternativeName>
</protein>
<proteinExistence type="inferred from homology"/>
<evidence type="ECO:0000256" key="12">
    <source>
        <dbReference type="ARBA" id="ARBA00034005"/>
    </source>
</evidence>
<feature type="binding site" evidence="14">
    <location>
        <position position="176"/>
    </location>
    <ligand>
        <name>NAD(+)</name>
        <dbReference type="ChEBI" id="CHEBI:57540"/>
    </ligand>
</feature>
<dbReference type="CDD" id="cd17748">
    <property type="entry name" value="BRCT_DNA_ligase_like"/>
    <property type="match status" value="1"/>
</dbReference>
<dbReference type="InterPro" id="IPR010994">
    <property type="entry name" value="RuvA_2-like"/>
</dbReference>
<feature type="domain" description="BRCT" evidence="15">
    <location>
        <begin position="596"/>
        <end position="673"/>
    </location>
</feature>
<comment type="cofactor">
    <cofactor evidence="14">
        <name>Mg(2+)</name>
        <dbReference type="ChEBI" id="CHEBI:18420"/>
    </cofactor>
    <cofactor evidence="14">
        <name>Mn(2+)</name>
        <dbReference type="ChEBI" id="CHEBI:29035"/>
    </cofactor>
</comment>
<evidence type="ECO:0000256" key="4">
    <source>
        <dbReference type="ARBA" id="ARBA00022598"/>
    </source>
</evidence>
<dbReference type="Pfam" id="PF12826">
    <property type="entry name" value="HHH_2"/>
    <property type="match status" value="1"/>
</dbReference>
<dbReference type="GO" id="GO:0003911">
    <property type="term" value="F:DNA ligase (NAD+) activity"/>
    <property type="evidence" value="ECO:0007669"/>
    <property type="project" value="UniProtKB-UniRule"/>
</dbReference>
<comment type="similarity">
    <text evidence="13 14">Belongs to the NAD-dependent DNA ligase family. LigA subfamily.</text>
</comment>
<evidence type="ECO:0000256" key="8">
    <source>
        <dbReference type="ARBA" id="ARBA00022833"/>
    </source>
</evidence>
<dbReference type="GO" id="GO:0006281">
    <property type="term" value="P:DNA repair"/>
    <property type="evidence" value="ECO:0007669"/>
    <property type="project" value="UniProtKB-KW"/>
</dbReference>
<evidence type="ECO:0000313" key="16">
    <source>
        <dbReference type="EMBL" id="OGH83065.1"/>
    </source>
</evidence>
<evidence type="ECO:0000313" key="17">
    <source>
        <dbReference type="Proteomes" id="UP000176300"/>
    </source>
</evidence>
<feature type="binding site" evidence="14">
    <location>
        <position position="142"/>
    </location>
    <ligand>
        <name>NAD(+)</name>
        <dbReference type="ChEBI" id="CHEBI:57540"/>
    </ligand>
</feature>
<evidence type="ECO:0000256" key="14">
    <source>
        <dbReference type="HAMAP-Rule" id="MF_01588"/>
    </source>
</evidence>
<dbReference type="Pfam" id="PF01653">
    <property type="entry name" value="DNA_ligase_aden"/>
    <property type="match status" value="1"/>
</dbReference>
<dbReference type="GO" id="GO:0003677">
    <property type="term" value="F:DNA binding"/>
    <property type="evidence" value="ECO:0007669"/>
    <property type="project" value="InterPro"/>
</dbReference>
<accession>A0A1F6NGU4</accession>
<name>A0A1F6NGU4_9BACT</name>
<dbReference type="Pfam" id="PF14520">
    <property type="entry name" value="HHH_5"/>
    <property type="match status" value="1"/>
</dbReference>
<dbReference type="FunFam" id="2.40.50.140:FF:000012">
    <property type="entry name" value="DNA ligase"/>
    <property type="match status" value="1"/>
</dbReference>
<dbReference type="AlphaFoldDB" id="A0A1F6NGU4"/>
<reference evidence="16 17" key="1">
    <citation type="journal article" date="2016" name="Nat. Commun.">
        <title>Thousands of microbial genomes shed light on interconnected biogeochemical processes in an aquifer system.</title>
        <authorList>
            <person name="Anantharaman K."/>
            <person name="Brown C.T."/>
            <person name="Hug L.A."/>
            <person name="Sharon I."/>
            <person name="Castelle C.J."/>
            <person name="Probst A.J."/>
            <person name="Thomas B.C."/>
            <person name="Singh A."/>
            <person name="Wilkins M.J."/>
            <person name="Karaoz U."/>
            <person name="Brodie E.L."/>
            <person name="Williams K.H."/>
            <person name="Hubbard S.S."/>
            <person name="Banfield J.F."/>
        </authorList>
    </citation>
    <scope>NUCLEOTIDE SEQUENCE [LARGE SCALE GENOMIC DNA]</scope>
</reference>
<dbReference type="PANTHER" id="PTHR23389">
    <property type="entry name" value="CHROMOSOME TRANSMISSION FIDELITY FACTOR 18"/>
    <property type="match status" value="1"/>
</dbReference>
<feature type="binding site" evidence="14">
    <location>
        <begin position="82"/>
        <end position="83"/>
    </location>
    <ligand>
        <name>NAD(+)</name>
        <dbReference type="ChEBI" id="CHEBI:57540"/>
    </ligand>
</feature>
<dbReference type="FunFam" id="1.10.150.20:FF:000007">
    <property type="entry name" value="DNA ligase"/>
    <property type="match status" value="1"/>
</dbReference>
<dbReference type="STRING" id="1798697.A2373_00765"/>
<dbReference type="InterPro" id="IPR012340">
    <property type="entry name" value="NA-bd_OB-fold"/>
</dbReference>
<dbReference type="CDD" id="cd00114">
    <property type="entry name" value="LIGANc"/>
    <property type="match status" value="1"/>
</dbReference>
<keyword evidence="14" id="KW-0464">Manganese</keyword>
<feature type="binding site" evidence="14">
    <location>
        <position position="314"/>
    </location>
    <ligand>
        <name>NAD(+)</name>
        <dbReference type="ChEBI" id="CHEBI:57540"/>
    </ligand>
</feature>
<dbReference type="SMART" id="SM00532">
    <property type="entry name" value="LIGANc"/>
    <property type="match status" value="1"/>
</dbReference>
<dbReference type="SMART" id="SM00292">
    <property type="entry name" value="BRCT"/>
    <property type="match status" value="1"/>
</dbReference>
<keyword evidence="6 14" id="KW-0479">Metal-binding</keyword>
<dbReference type="SUPFAM" id="SSF52113">
    <property type="entry name" value="BRCT domain"/>
    <property type="match status" value="1"/>
</dbReference>
<keyword evidence="10 14" id="KW-0520">NAD</keyword>
<evidence type="ECO:0000256" key="2">
    <source>
        <dbReference type="ARBA" id="ARBA00012722"/>
    </source>
</evidence>
<dbReference type="PROSITE" id="PS50172">
    <property type="entry name" value="BRCT"/>
    <property type="match status" value="1"/>
</dbReference>
<dbReference type="SUPFAM" id="SSF50249">
    <property type="entry name" value="Nucleic acid-binding proteins"/>
    <property type="match status" value="1"/>
</dbReference>
<dbReference type="Pfam" id="PF00533">
    <property type="entry name" value="BRCT"/>
    <property type="match status" value="1"/>
</dbReference>
<dbReference type="GO" id="GO:0006260">
    <property type="term" value="P:DNA replication"/>
    <property type="evidence" value="ECO:0007669"/>
    <property type="project" value="UniProtKB-KW"/>
</dbReference>
<evidence type="ECO:0000256" key="5">
    <source>
        <dbReference type="ARBA" id="ARBA00022705"/>
    </source>
</evidence>
<dbReference type="InterPro" id="IPR041663">
    <property type="entry name" value="DisA/LigA_HHH"/>
</dbReference>
<evidence type="ECO:0000256" key="7">
    <source>
        <dbReference type="ARBA" id="ARBA00022763"/>
    </source>
</evidence>
<dbReference type="SUPFAM" id="SSF56091">
    <property type="entry name" value="DNA ligase/mRNA capping enzyme, catalytic domain"/>
    <property type="match status" value="1"/>
</dbReference>
<comment type="function">
    <text evidence="1 14">DNA ligase that catalyzes the formation of phosphodiester linkages between 5'-phosphoryl and 3'-hydroxyl groups in double-stranded DNA using NAD as a coenzyme and as the energy source for the reaction. It is essential for DNA replication and repair of damaged DNA.</text>
</comment>
<dbReference type="Gene3D" id="2.40.50.140">
    <property type="entry name" value="Nucleic acid-binding proteins"/>
    <property type="match status" value="1"/>
</dbReference>
<keyword evidence="9 14" id="KW-0460">Magnesium</keyword>
<feature type="binding site" evidence="14">
    <location>
        <begin position="33"/>
        <end position="37"/>
    </location>
    <ligand>
        <name>NAD(+)</name>
        <dbReference type="ChEBI" id="CHEBI:57540"/>
    </ligand>
</feature>
<organism evidence="16 17">
    <name type="scientific">Candidatus Magasanikbacteria bacterium RIFOXYB1_FULL_40_15</name>
    <dbReference type="NCBI Taxonomy" id="1798697"/>
    <lineage>
        <taxon>Bacteria</taxon>
        <taxon>Candidatus Magasanikiibacteriota</taxon>
    </lineage>
</organism>
<dbReference type="Gene3D" id="1.10.150.20">
    <property type="entry name" value="5' to 3' exonuclease, C-terminal subdomain"/>
    <property type="match status" value="2"/>
</dbReference>
<feature type="binding site" evidence="14">
    <location>
        <position position="438"/>
    </location>
    <ligand>
        <name>Zn(2+)</name>
        <dbReference type="ChEBI" id="CHEBI:29105"/>
    </ligand>
</feature>
<keyword evidence="11 14" id="KW-0234">DNA repair</keyword>
<dbReference type="InterPro" id="IPR003583">
    <property type="entry name" value="Hlx-hairpin-Hlx_DNA-bd_motif"/>
</dbReference>
<dbReference type="Pfam" id="PF03120">
    <property type="entry name" value="OB_DNA_ligase"/>
    <property type="match status" value="1"/>
</dbReference>
<evidence type="ECO:0000256" key="13">
    <source>
        <dbReference type="ARBA" id="ARBA00060881"/>
    </source>
</evidence>
<dbReference type="InterPro" id="IPR001679">
    <property type="entry name" value="DNA_ligase"/>
</dbReference>
<dbReference type="EC" id="6.5.1.2" evidence="2 14"/>
<evidence type="ECO:0000256" key="6">
    <source>
        <dbReference type="ARBA" id="ARBA00022723"/>
    </source>
</evidence>
<keyword evidence="8 14" id="KW-0862">Zinc</keyword>
<dbReference type="FunFam" id="1.10.150.20:FF:000006">
    <property type="entry name" value="DNA ligase"/>
    <property type="match status" value="1"/>
</dbReference>
<dbReference type="InterPro" id="IPR004150">
    <property type="entry name" value="NAD_DNA_ligase_OB"/>
</dbReference>
<dbReference type="Gene3D" id="6.20.10.30">
    <property type="match status" value="1"/>
</dbReference>
<dbReference type="InterPro" id="IPR033136">
    <property type="entry name" value="DNA_ligase_CS"/>
</dbReference>
<feature type="active site" description="N6-AMP-lysine intermediate" evidence="14">
    <location>
        <position position="121"/>
    </location>
</feature>
<dbReference type="InterPro" id="IPR001357">
    <property type="entry name" value="BRCT_dom"/>
</dbReference>
<comment type="catalytic activity">
    <reaction evidence="12 14">
        <text>NAD(+) + (deoxyribonucleotide)n-3'-hydroxyl + 5'-phospho-(deoxyribonucleotide)m = (deoxyribonucleotide)n+m + AMP + beta-nicotinamide D-nucleotide.</text>
        <dbReference type="EC" id="6.5.1.2"/>
    </reaction>
</comment>
<dbReference type="SUPFAM" id="SSF47781">
    <property type="entry name" value="RuvA domain 2-like"/>
    <property type="match status" value="1"/>
</dbReference>
<feature type="binding site" evidence="14">
    <location>
        <position position="290"/>
    </location>
    <ligand>
        <name>NAD(+)</name>
        <dbReference type="ChEBI" id="CHEBI:57540"/>
    </ligand>
</feature>
<dbReference type="InterPro" id="IPR036420">
    <property type="entry name" value="BRCT_dom_sf"/>
</dbReference>
<evidence type="ECO:0000256" key="3">
    <source>
        <dbReference type="ARBA" id="ARBA00013308"/>
    </source>
</evidence>
<evidence type="ECO:0000256" key="9">
    <source>
        <dbReference type="ARBA" id="ARBA00022842"/>
    </source>
</evidence>
<dbReference type="PROSITE" id="PS01056">
    <property type="entry name" value="DNA_LIGASE_N2"/>
    <property type="match status" value="1"/>
</dbReference>
<sequence>MNKELQSRIERLYNQIDDLRYRYHVLNDPGVTDAMYDGLMDELRKIEEKNPELITPESPTQRVAGIPLDRFEKVQHLVPQWSFDDAFNEEDLRNWQERNLKILEKKLGGRPEDLNYTCELKIDGLHLVLTYEDGILKTGATRGDGKVGEDITQNVRAIMSVPLKLKEKVSMVAEGEIWMDRKHFNFLNKEREKNGEILFANPRNAAAGTIRQLDAKVVEKRKLALIAYDISHGPIPDTQKEELTELKELGFKTDDDWKVCRTIEEILDFWRKWEKKKNSKDFWIDGVVIKVNQKSYQELLGVTGKAPRWAIAMKFPAEQGTTKIKDIYVQVGRTGALTPVALMEPVRLAGTTVTHATLHNFDEIARLGVRVGDSVVVEKAGDIIPKVVRVLDKMRDGSEKEVKIPRVCPICGSEVKRKDISDKKQEKSAGIFCVNPKCYAQELENIIHFVSKKAFDIDGLGEKIVEHLLNEGLIKNPADLFVLTVGDLEPLERFAEKSAENLINSIQSAKEVTMARFIYGLGIKLVGEETAIRLANAFPSIDKLVATPGEELEQIEDVGPRVAGSIAEYFKNKNNQKLIAELFKNGIKIRQKTADIRNKKLSGKVFVLTGTLTSMSRDEAKEKIRALGGNVSGSVSKNTDFVVAGAEPGSKYDKAMELGVKIIGESELLEILD</sequence>
<feature type="binding site" evidence="14">
    <location>
        <position position="408"/>
    </location>
    <ligand>
        <name>Zn(2+)</name>
        <dbReference type="ChEBI" id="CHEBI:29105"/>
    </ligand>
</feature>
<dbReference type="Gene3D" id="3.30.470.30">
    <property type="entry name" value="DNA ligase/mRNA capping enzyme"/>
    <property type="match status" value="1"/>
</dbReference>
<dbReference type="PIRSF" id="PIRSF001604">
    <property type="entry name" value="LigA"/>
    <property type="match status" value="1"/>
</dbReference>
<evidence type="ECO:0000259" key="15">
    <source>
        <dbReference type="PROSITE" id="PS50172"/>
    </source>
</evidence>
<dbReference type="Proteomes" id="UP000176300">
    <property type="component" value="Unassembled WGS sequence"/>
</dbReference>
<dbReference type="SMART" id="SM00278">
    <property type="entry name" value="HhH1"/>
    <property type="match status" value="3"/>
</dbReference>
<evidence type="ECO:0000256" key="10">
    <source>
        <dbReference type="ARBA" id="ARBA00023027"/>
    </source>
</evidence>
<feature type="binding site" evidence="14">
    <location>
        <position position="119"/>
    </location>
    <ligand>
        <name>NAD(+)</name>
        <dbReference type="ChEBI" id="CHEBI:57540"/>
    </ligand>
</feature>
<keyword evidence="7 14" id="KW-0227">DNA damage</keyword>
<dbReference type="Gene3D" id="1.10.287.610">
    <property type="entry name" value="Helix hairpin bin"/>
    <property type="match status" value="1"/>
</dbReference>
<dbReference type="NCBIfam" id="NF005932">
    <property type="entry name" value="PRK07956.1"/>
    <property type="match status" value="1"/>
</dbReference>
<dbReference type="GO" id="GO:0046872">
    <property type="term" value="F:metal ion binding"/>
    <property type="evidence" value="ECO:0007669"/>
    <property type="project" value="UniProtKB-KW"/>
</dbReference>
<dbReference type="NCBIfam" id="TIGR00575">
    <property type="entry name" value="dnlj"/>
    <property type="match status" value="1"/>
</dbReference>
<dbReference type="HAMAP" id="MF_01588">
    <property type="entry name" value="DNA_ligase_A"/>
    <property type="match status" value="1"/>
</dbReference>
<keyword evidence="4 14" id="KW-0436">Ligase</keyword>
<dbReference type="InterPro" id="IPR013839">
    <property type="entry name" value="DNAligase_adenylation"/>
</dbReference>